<evidence type="ECO:0000313" key="5">
    <source>
        <dbReference type="EMBL" id="VAW21247.1"/>
    </source>
</evidence>
<dbReference type="Pfam" id="PF02357">
    <property type="entry name" value="NusG"/>
    <property type="match status" value="1"/>
</dbReference>
<feature type="domain" description="NusG-like N-terminal" evidence="4">
    <location>
        <begin position="15"/>
        <end position="112"/>
    </location>
</feature>
<dbReference type="CDD" id="cd09895">
    <property type="entry name" value="NGN_SP_UpxY"/>
    <property type="match status" value="1"/>
</dbReference>
<dbReference type="AlphaFoldDB" id="A0A3B0U6W3"/>
<dbReference type="NCBIfam" id="NF033644">
    <property type="entry name" value="antiterm_UpxY"/>
    <property type="match status" value="1"/>
</dbReference>
<name>A0A3B0U6W3_9ZZZZ</name>
<organism evidence="5">
    <name type="scientific">hydrothermal vent metagenome</name>
    <dbReference type="NCBI Taxonomy" id="652676"/>
    <lineage>
        <taxon>unclassified sequences</taxon>
        <taxon>metagenomes</taxon>
        <taxon>ecological metagenomes</taxon>
    </lineage>
</organism>
<evidence type="ECO:0000256" key="2">
    <source>
        <dbReference type="ARBA" id="ARBA00023015"/>
    </source>
</evidence>
<dbReference type="Gene3D" id="3.30.70.940">
    <property type="entry name" value="NusG, N-terminal domain"/>
    <property type="match status" value="1"/>
</dbReference>
<dbReference type="SUPFAM" id="SSF50104">
    <property type="entry name" value="Translation proteins SH3-like domain"/>
    <property type="match status" value="1"/>
</dbReference>
<dbReference type="InterPro" id="IPR043425">
    <property type="entry name" value="NusG-like"/>
</dbReference>
<dbReference type="EMBL" id="UOEP01000139">
    <property type="protein sequence ID" value="VAW21247.1"/>
    <property type="molecule type" value="Genomic_DNA"/>
</dbReference>
<dbReference type="GO" id="GO:0031564">
    <property type="term" value="P:transcription antitermination"/>
    <property type="evidence" value="ECO:0007669"/>
    <property type="project" value="UniProtKB-KW"/>
</dbReference>
<evidence type="ECO:0000256" key="1">
    <source>
        <dbReference type="ARBA" id="ARBA00022814"/>
    </source>
</evidence>
<reference evidence="5" key="1">
    <citation type="submission" date="2018-06" db="EMBL/GenBank/DDBJ databases">
        <authorList>
            <person name="Zhirakovskaya E."/>
        </authorList>
    </citation>
    <scope>NUCLEOTIDE SEQUENCE</scope>
</reference>
<keyword evidence="3" id="KW-0804">Transcription</keyword>
<sequence>MFNESQNNIALRKPVYNWYVIYTKANAEKKLCANLLEKKIECYLPLRKELKHWSDRKKWVEEPLFRGYVFVRVSYKEFFDALNTQGAVNFVSFGGQAQAIPDVQINNIRKFVEQTEQEVTLTYKRIKKGVKAEVIYGSLKGVQGEVIQIFGQSRILIRIETMKCCLYANVSNDEIKILQGPESLKKNKLI</sequence>
<dbReference type="PANTHER" id="PTHR30265">
    <property type="entry name" value="RHO-INTERACTING TRANSCRIPTION TERMINATION FACTOR NUSG"/>
    <property type="match status" value="1"/>
</dbReference>
<dbReference type="PANTHER" id="PTHR30265:SF4">
    <property type="entry name" value="KOW MOTIF FAMILY PROTEIN, EXPRESSED"/>
    <property type="match status" value="1"/>
</dbReference>
<accession>A0A3B0U6W3</accession>
<dbReference type="InterPro" id="IPR006645">
    <property type="entry name" value="NGN-like_dom"/>
</dbReference>
<keyword evidence="2" id="KW-0805">Transcription regulation</keyword>
<protein>
    <submittedName>
        <fullName evidence="5">Transcriptional activator RfaH</fullName>
    </submittedName>
</protein>
<evidence type="ECO:0000256" key="3">
    <source>
        <dbReference type="ARBA" id="ARBA00023163"/>
    </source>
</evidence>
<keyword evidence="1" id="KW-0889">Transcription antitermination</keyword>
<dbReference type="GO" id="GO:0006354">
    <property type="term" value="P:DNA-templated transcription elongation"/>
    <property type="evidence" value="ECO:0007669"/>
    <property type="project" value="InterPro"/>
</dbReference>
<gene>
    <name evidence="5" type="ORF">MNBD_BACTEROID01-1655</name>
</gene>
<evidence type="ECO:0000259" key="4">
    <source>
        <dbReference type="SMART" id="SM00738"/>
    </source>
</evidence>
<dbReference type="InterPro" id="IPR036735">
    <property type="entry name" value="NGN_dom_sf"/>
</dbReference>
<dbReference type="SUPFAM" id="SSF82679">
    <property type="entry name" value="N-utilization substance G protein NusG, N-terminal domain"/>
    <property type="match status" value="1"/>
</dbReference>
<dbReference type="SMART" id="SM00738">
    <property type="entry name" value="NGN"/>
    <property type="match status" value="1"/>
</dbReference>
<dbReference type="InterPro" id="IPR008991">
    <property type="entry name" value="Translation_prot_SH3-like_sf"/>
</dbReference>
<proteinExistence type="predicted"/>